<dbReference type="AlphaFoldDB" id="A0A9Q1F5G9"/>
<feature type="region of interest" description="Disordered" evidence="1">
    <location>
        <begin position="20"/>
        <end position="48"/>
    </location>
</feature>
<dbReference type="EMBL" id="JAINUF010000008">
    <property type="protein sequence ID" value="KAJ8351572.1"/>
    <property type="molecule type" value="Genomic_DNA"/>
</dbReference>
<evidence type="ECO:0000256" key="1">
    <source>
        <dbReference type="SAM" id="MobiDB-lite"/>
    </source>
</evidence>
<feature type="compositionally biased region" description="Basic and acidic residues" evidence="1">
    <location>
        <begin position="25"/>
        <end position="34"/>
    </location>
</feature>
<proteinExistence type="predicted"/>
<dbReference type="Proteomes" id="UP001152622">
    <property type="component" value="Chromosome 8"/>
</dbReference>
<keyword evidence="3" id="KW-1185">Reference proteome</keyword>
<accession>A0A9Q1F5G9</accession>
<protein>
    <submittedName>
        <fullName evidence="2">Uncharacterized protein</fullName>
    </submittedName>
</protein>
<evidence type="ECO:0000313" key="3">
    <source>
        <dbReference type="Proteomes" id="UP001152622"/>
    </source>
</evidence>
<organism evidence="2 3">
    <name type="scientific">Synaphobranchus kaupii</name>
    <name type="common">Kaup's arrowtooth eel</name>
    <dbReference type="NCBI Taxonomy" id="118154"/>
    <lineage>
        <taxon>Eukaryota</taxon>
        <taxon>Metazoa</taxon>
        <taxon>Chordata</taxon>
        <taxon>Craniata</taxon>
        <taxon>Vertebrata</taxon>
        <taxon>Euteleostomi</taxon>
        <taxon>Actinopterygii</taxon>
        <taxon>Neopterygii</taxon>
        <taxon>Teleostei</taxon>
        <taxon>Anguilliformes</taxon>
        <taxon>Synaphobranchidae</taxon>
        <taxon>Synaphobranchus</taxon>
    </lineage>
</organism>
<reference evidence="2" key="1">
    <citation type="journal article" date="2023" name="Science">
        <title>Genome structures resolve the early diversification of teleost fishes.</title>
        <authorList>
            <person name="Parey E."/>
            <person name="Louis A."/>
            <person name="Montfort J."/>
            <person name="Bouchez O."/>
            <person name="Roques C."/>
            <person name="Iampietro C."/>
            <person name="Lluch J."/>
            <person name="Castinel A."/>
            <person name="Donnadieu C."/>
            <person name="Desvignes T."/>
            <person name="Floi Bucao C."/>
            <person name="Jouanno E."/>
            <person name="Wen M."/>
            <person name="Mejri S."/>
            <person name="Dirks R."/>
            <person name="Jansen H."/>
            <person name="Henkel C."/>
            <person name="Chen W.J."/>
            <person name="Zahm M."/>
            <person name="Cabau C."/>
            <person name="Klopp C."/>
            <person name="Thompson A.W."/>
            <person name="Robinson-Rechavi M."/>
            <person name="Braasch I."/>
            <person name="Lecointre G."/>
            <person name="Bobe J."/>
            <person name="Postlethwait J.H."/>
            <person name="Berthelot C."/>
            <person name="Roest Crollius H."/>
            <person name="Guiguen Y."/>
        </authorList>
    </citation>
    <scope>NUCLEOTIDE SEQUENCE</scope>
    <source>
        <strain evidence="2">WJC10195</strain>
    </source>
</reference>
<gene>
    <name evidence="2" type="ORF">SKAU_G00230480</name>
</gene>
<comment type="caution">
    <text evidence="2">The sequence shown here is derived from an EMBL/GenBank/DDBJ whole genome shotgun (WGS) entry which is preliminary data.</text>
</comment>
<evidence type="ECO:0000313" key="2">
    <source>
        <dbReference type="EMBL" id="KAJ8351572.1"/>
    </source>
</evidence>
<sequence length="150" mass="16505">MRDRSGNTLIHRSLRCSRPCPATAHVRDSTENSNRRRRAPDCTRTGSGLRTLWGPGAEGSRIGYPAPAILENIVFKLAGRKGPAAEQRPGGTELRPALIKRYGGGIPQAPFDRNGRLRDVKRTTASERMLAAAIVSNFSRERPSLSRLFL</sequence>
<name>A0A9Q1F5G9_SYNKA</name>